<sequence length="370" mass="40714">MTSSLLPYLLLSGLIGFHCEIITVDKVSVKAGGSISIPCLYELRYRDKVKYLCKGSSWGKCTYAVKTDQPDSTRKFSISDDTNRGIFTVTINDVTYDDTDDTWYWCAVDLLISDDKKQFELSVTSDESSLYVDQQEVAAFERGSVTVSCHSENLNEKGWCQLGSTCVTDRSGSIDGAAVTISEAGPDVFNVTMSGLTTENSGWYWCTRGGFQMPVHLTVHEFISSTTKTTIKTTTACVESNTSAPTNSTGNQLSEDSVQDEHKSFTKIIILITILIALLLLVAGVLFGWRIKTRKTIPEVSDSPESPQTGSDLDVQYATIYHNRSLAAQTKDHAPEDSVTYSNIVMKDRVQQATEPADVSVIYSTVRGQK</sequence>
<dbReference type="Gene3D" id="2.60.40.10">
    <property type="entry name" value="Immunoglobulins"/>
    <property type="match status" value="2"/>
</dbReference>
<dbReference type="InterPro" id="IPR003599">
    <property type="entry name" value="Ig_sub"/>
</dbReference>
<evidence type="ECO:0000256" key="2">
    <source>
        <dbReference type="ARBA" id="ARBA00022692"/>
    </source>
</evidence>
<dbReference type="PANTHER" id="PTHR11860:SF118">
    <property type="entry name" value="CMRF35-LIKE MOLECULE 3-RELATED"/>
    <property type="match status" value="1"/>
</dbReference>
<gene>
    <name evidence="7" type="ORF">XNOV1_A030997</name>
</gene>
<dbReference type="InterPro" id="IPR036179">
    <property type="entry name" value="Ig-like_dom_sf"/>
</dbReference>
<dbReference type="InterPro" id="IPR013106">
    <property type="entry name" value="Ig_V-set"/>
</dbReference>
<dbReference type="AlphaFoldDB" id="A0AAV1G099"/>
<evidence type="ECO:0000256" key="3">
    <source>
        <dbReference type="ARBA" id="ARBA00023136"/>
    </source>
</evidence>
<comment type="subcellular location">
    <subcellularLocation>
        <location evidence="1">Membrane</location>
    </subcellularLocation>
</comment>
<dbReference type="InterPro" id="IPR050671">
    <property type="entry name" value="CD300_family_receptors"/>
</dbReference>
<feature type="chain" id="PRO_5043718262" evidence="5">
    <location>
        <begin position="17"/>
        <end position="370"/>
    </location>
</feature>
<feature type="transmembrane region" description="Helical" evidence="4">
    <location>
        <begin position="268"/>
        <end position="289"/>
    </location>
</feature>
<dbReference type="SUPFAM" id="SSF48726">
    <property type="entry name" value="Immunoglobulin"/>
    <property type="match status" value="2"/>
</dbReference>
<proteinExistence type="predicted"/>
<keyword evidence="8" id="KW-1185">Reference proteome</keyword>
<keyword evidence="5" id="KW-0732">Signal</keyword>
<evidence type="ECO:0000256" key="1">
    <source>
        <dbReference type="ARBA" id="ARBA00004370"/>
    </source>
</evidence>
<dbReference type="PANTHER" id="PTHR11860">
    <property type="entry name" value="POLYMERIC-IMMUNOGLOBULIN RECEPTOR"/>
    <property type="match status" value="1"/>
</dbReference>
<keyword evidence="4" id="KW-1133">Transmembrane helix</keyword>
<name>A0AAV1G099_XYRNO</name>
<dbReference type="GO" id="GO:0004888">
    <property type="term" value="F:transmembrane signaling receptor activity"/>
    <property type="evidence" value="ECO:0007669"/>
    <property type="project" value="TreeGrafter"/>
</dbReference>
<dbReference type="Proteomes" id="UP001178508">
    <property type="component" value="Chromosome 11"/>
</dbReference>
<dbReference type="GO" id="GO:0005886">
    <property type="term" value="C:plasma membrane"/>
    <property type="evidence" value="ECO:0007669"/>
    <property type="project" value="TreeGrafter"/>
</dbReference>
<evidence type="ECO:0000256" key="4">
    <source>
        <dbReference type="SAM" id="Phobius"/>
    </source>
</evidence>
<feature type="signal peptide" evidence="5">
    <location>
        <begin position="1"/>
        <end position="16"/>
    </location>
</feature>
<evidence type="ECO:0000259" key="6">
    <source>
        <dbReference type="SMART" id="SM00409"/>
    </source>
</evidence>
<dbReference type="SMART" id="SM00409">
    <property type="entry name" value="IG"/>
    <property type="match status" value="2"/>
</dbReference>
<evidence type="ECO:0000313" key="8">
    <source>
        <dbReference type="Proteomes" id="UP001178508"/>
    </source>
</evidence>
<keyword evidence="2 4" id="KW-0812">Transmembrane</keyword>
<dbReference type="InterPro" id="IPR013783">
    <property type="entry name" value="Ig-like_fold"/>
</dbReference>
<reference evidence="7" key="1">
    <citation type="submission" date="2023-08" db="EMBL/GenBank/DDBJ databases">
        <authorList>
            <person name="Alioto T."/>
            <person name="Alioto T."/>
            <person name="Gomez Garrido J."/>
        </authorList>
    </citation>
    <scope>NUCLEOTIDE SEQUENCE</scope>
</reference>
<dbReference type="EMBL" id="OY660874">
    <property type="protein sequence ID" value="CAJ1067311.1"/>
    <property type="molecule type" value="Genomic_DNA"/>
</dbReference>
<protein>
    <submittedName>
        <fullName evidence="7">CMRF35-like molecule 1 isoform X1</fullName>
    </submittedName>
</protein>
<feature type="domain" description="Immunoglobulin" evidence="6">
    <location>
        <begin position="24"/>
        <end position="124"/>
    </location>
</feature>
<keyword evidence="3 4" id="KW-0472">Membrane</keyword>
<dbReference type="Pfam" id="PF07686">
    <property type="entry name" value="V-set"/>
    <property type="match status" value="1"/>
</dbReference>
<accession>A0AAV1G099</accession>
<feature type="domain" description="Immunoglobulin" evidence="6">
    <location>
        <begin position="134"/>
        <end position="220"/>
    </location>
</feature>
<evidence type="ECO:0000313" key="7">
    <source>
        <dbReference type="EMBL" id="CAJ1067311.1"/>
    </source>
</evidence>
<organism evidence="7 8">
    <name type="scientific">Xyrichtys novacula</name>
    <name type="common">Pearly razorfish</name>
    <name type="synonym">Hemipteronotus novacula</name>
    <dbReference type="NCBI Taxonomy" id="13765"/>
    <lineage>
        <taxon>Eukaryota</taxon>
        <taxon>Metazoa</taxon>
        <taxon>Chordata</taxon>
        <taxon>Craniata</taxon>
        <taxon>Vertebrata</taxon>
        <taxon>Euteleostomi</taxon>
        <taxon>Actinopterygii</taxon>
        <taxon>Neopterygii</taxon>
        <taxon>Teleostei</taxon>
        <taxon>Neoteleostei</taxon>
        <taxon>Acanthomorphata</taxon>
        <taxon>Eupercaria</taxon>
        <taxon>Labriformes</taxon>
        <taxon>Labridae</taxon>
        <taxon>Xyrichtys</taxon>
    </lineage>
</organism>
<evidence type="ECO:0000256" key="5">
    <source>
        <dbReference type="SAM" id="SignalP"/>
    </source>
</evidence>